<dbReference type="KEGG" id="gob:Gobs_1513"/>
<evidence type="ECO:0000313" key="2">
    <source>
        <dbReference type="EMBL" id="ADB74240.1"/>
    </source>
</evidence>
<dbReference type="RefSeq" id="WP_012947680.1">
    <property type="nucleotide sequence ID" value="NC_013757.1"/>
</dbReference>
<reference evidence="2 3" key="1">
    <citation type="journal article" date="2010" name="Stand. Genomic Sci.">
        <title>Complete genome sequence of Geodermatophilus obscurus type strain (G-20).</title>
        <authorList>
            <person name="Ivanova N."/>
            <person name="Sikorski J."/>
            <person name="Jando M."/>
            <person name="Munk C."/>
            <person name="Lapidus A."/>
            <person name="Glavina Del Rio T."/>
            <person name="Copeland A."/>
            <person name="Tice H."/>
            <person name="Cheng J.-F."/>
            <person name="Lucas S."/>
            <person name="Chen F."/>
            <person name="Nolan M."/>
            <person name="Bruce D."/>
            <person name="Goodwin L."/>
            <person name="Pitluck S."/>
            <person name="Mavromatis K."/>
            <person name="Mikhailova N."/>
            <person name="Pati A."/>
            <person name="Chen A."/>
            <person name="Palaniappan K."/>
            <person name="Land M."/>
            <person name="Hauser L."/>
            <person name="Chang Y.-J."/>
            <person name="Jeffries C.D."/>
            <person name="Meincke L."/>
            <person name="Brettin T."/>
            <person name="Detter J.C."/>
            <person name="Detter J.C."/>
            <person name="Rohde M."/>
            <person name="Goeker M."/>
            <person name="Bristow J."/>
            <person name="Eisen J.A."/>
            <person name="Markowitz V."/>
            <person name="Hugenholtz P."/>
            <person name="Kyrpides N.C."/>
            <person name="Klenk H.-P."/>
        </authorList>
    </citation>
    <scope>NUCLEOTIDE SEQUENCE [LARGE SCALE GENOMIC DNA]</scope>
    <source>
        <strain evidence="3">ATCC 25078 / DSM 43160 / JCM 3152 / KCC A-0152 / KCTC 9177 / NBRC 13315 / NRRL B-3577 / G-20</strain>
    </source>
</reference>
<name>D2SC72_GEOOG</name>
<reference evidence="3" key="2">
    <citation type="submission" date="2010-01" db="EMBL/GenBank/DDBJ databases">
        <title>The complete genome of Geodermatophilus obscurus DSM 43160.</title>
        <authorList>
            <consortium name="US DOE Joint Genome Institute (JGI-PGF)"/>
            <person name="Lucas S."/>
            <person name="Copeland A."/>
            <person name="Lapidus A."/>
            <person name="Glavina del Rio T."/>
            <person name="Dalin E."/>
            <person name="Tice H."/>
            <person name="Bruce D."/>
            <person name="Goodwin L."/>
            <person name="Pitluck S."/>
            <person name="Kyrpides N."/>
            <person name="Mavromatis K."/>
            <person name="Ivanova N."/>
            <person name="Munk A.C."/>
            <person name="Brettin T."/>
            <person name="Detter J.C."/>
            <person name="Han C."/>
            <person name="Larimer F."/>
            <person name="Land M."/>
            <person name="Hauser L."/>
            <person name="Markowitz V."/>
            <person name="Cheng J.-F."/>
            <person name="Hugenholtz P."/>
            <person name="Woyke T."/>
            <person name="Wu D."/>
            <person name="Jando M."/>
            <person name="Schneider S."/>
            <person name="Klenk H.-P."/>
            <person name="Eisen J.A."/>
        </authorList>
    </citation>
    <scope>NUCLEOTIDE SEQUENCE [LARGE SCALE GENOMIC DNA]</scope>
    <source>
        <strain evidence="3">ATCC 25078 / DSM 43160 / JCM 3152 / KCC A-0152 / KCTC 9177 / NBRC 13315 / NRRL B-3577 / G-20</strain>
    </source>
</reference>
<protein>
    <submittedName>
        <fullName evidence="2">Glyoxalase/bleomycin resistance protein/dioxygenase</fullName>
    </submittedName>
</protein>
<dbReference type="PANTHER" id="PTHR36437">
    <property type="entry name" value="GLYOXALASE/BLEOMYCIN RESISTANCE PROTEIN/DIOXYGENASE"/>
    <property type="match status" value="1"/>
</dbReference>
<keyword evidence="2" id="KW-0560">Oxidoreductase</keyword>
<dbReference type="Gene3D" id="3.10.180.10">
    <property type="entry name" value="2,3-Dihydroxybiphenyl 1,2-Dioxygenase, domain 1"/>
    <property type="match status" value="1"/>
</dbReference>
<dbReference type="SUPFAM" id="SSF54593">
    <property type="entry name" value="Glyoxalase/Bleomycin resistance protein/Dihydroxybiphenyl dioxygenase"/>
    <property type="match status" value="1"/>
</dbReference>
<dbReference type="Pfam" id="PF00903">
    <property type="entry name" value="Glyoxalase"/>
    <property type="match status" value="1"/>
</dbReference>
<dbReference type="OrthoDB" id="197463at2"/>
<evidence type="ECO:0000259" key="1">
    <source>
        <dbReference type="Pfam" id="PF00903"/>
    </source>
</evidence>
<dbReference type="InterPro" id="IPR004360">
    <property type="entry name" value="Glyas_Fos-R_dOase_dom"/>
</dbReference>
<dbReference type="PANTHER" id="PTHR36437:SF2">
    <property type="entry name" value="GLYOXALASE_BLEOMYCIN RESISTANCE PROTEIN_DIOXYGENASE"/>
    <property type="match status" value="1"/>
</dbReference>
<accession>D2SC72</accession>
<dbReference type="eggNOG" id="COG0346">
    <property type="taxonomic scope" value="Bacteria"/>
</dbReference>
<dbReference type="HOGENOM" id="CLU_046006_10_4_11"/>
<organism evidence="2 3">
    <name type="scientific">Geodermatophilus obscurus (strain ATCC 25078 / DSM 43160 / JCM 3152 / CCUG 61914 / KCC A-0152 / KCTC 9177 / NBRC 13315 / NRRL B-3577 / G-20)</name>
    <dbReference type="NCBI Taxonomy" id="526225"/>
    <lineage>
        <taxon>Bacteria</taxon>
        <taxon>Bacillati</taxon>
        <taxon>Actinomycetota</taxon>
        <taxon>Actinomycetes</taxon>
        <taxon>Geodermatophilales</taxon>
        <taxon>Geodermatophilaceae</taxon>
        <taxon>Geodermatophilus</taxon>
    </lineage>
</organism>
<dbReference type="EMBL" id="CP001867">
    <property type="protein sequence ID" value="ADB74240.1"/>
    <property type="molecule type" value="Genomic_DNA"/>
</dbReference>
<keyword evidence="2" id="KW-0223">Dioxygenase</keyword>
<dbReference type="STRING" id="526225.Gobs_1513"/>
<dbReference type="GO" id="GO:0051213">
    <property type="term" value="F:dioxygenase activity"/>
    <property type="evidence" value="ECO:0007669"/>
    <property type="project" value="UniProtKB-KW"/>
</dbReference>
<evidence type="ECO:0000313" key="3">
    <source>
        <dbReference type="Proteomes" id="UP000001382"/>
    </source>
</evidence>
<dbReference type="Proteomes" id="UP000001382">
    <property type="component" value="Chromosome"/>
</dbReference>
<sequence length="126" mass="13715">MTTQTATLTRISTVAIPVSDQDATKRLFEELGFETRFDGDVNVDFRWIGMAPPGGGTTLSVIAATDALPTGIDTGIRFITPNARAAHARLVDLGLRVGDLLDWPTAPLMFEFWDLDGNTMYVAEPE</sequence>
<dbReference type="InterPro" id="IPR029068">
    <property type="entry name" value="Glyas_Bleomycin-R_OHBP_Dase"/>
</dbReference>
<gene>
    <name evidence="2" type="ordered locus">Gobs_1513</name>
</gene>
<feature type="domain" description="Glyoxalase/fosfomycin resistance/dioxygenase" evidence="1">
    <location>
        <begin position="10"/>
        <end position="118"/>
    </location>
</feature>
<dbReference type="AlphaFoldDB" id="D2SC72"/>
<proteinExistence type="predicted"/>
<keyword evidence="3" id="KW-1185">Reference proteome</keyword>